<gene>
    <name evidence="2" type="ORF">SISNIDRAFT_546061</name>
</gene>
<dbReference type="OrthoDB" id="2860408at2759"/>
<feature type="region of interest" description="Disordered" evidence="1">
    <location>
        <begin position="115"/>
        <end position="140"/>
    </location>
</feature>
<evidence type="ECO:0000313" key="2">
    <source>
        <dbReference type="EMBL" id="KZS99261.1"/>
    </source>
</evidence>
<proteinExistence type="predicted"/>
<dbReference type="Proteomes" id="UP000076722">
    <property type="component" value="Unassembled WGS sequence"/>
</dbReference>
<protein>
    <submittedName>
        <fullName evidence="2">Uncharacterized protein</fullName>
    </submittedName>
</protein>
<reference evidence="2 3" key="1">
    <citation type="journal article" date="2016" name="Mol. Biol. Evol.">
        <title>Comparative Genomics of Early-Diverging Mushroom-Forming Fungi Provides Insights into the Origins of Lignocellulose Decay Capabilities.</title>
        <authorList>
            <person name="Nagy L.G."/>
            <person name="Riley R."/>
            <person name="Tritt A."/>
            <person name="Adam C."/>
            <person name="Daum C."/>
            <person name="Floudas D."/>
            <person name="Sun H."/>
            <person name="Yadav J.S."/>
            <person name="Pangilinan J."/>
            <person name="Larsson K.H."/>
            <person name="Matsuura K."/>
            <person name="Barry K."/>
            <person name="Labutti K."/>
            <person name="Kuo R."/>
            <person name="Ohm R.A."/>
            <person name="Bhattacharya S.S."/>
            <person name="Shirouzu T."/>
            <person name="Yoshinaga Y."/>
            <person name="Martin F.M."/>
            <person name="Grigoriev I.V."/>
            <person name="Hibbett D.S."/>
        </authorList>
    </citation>
    <scope>NUCLEOTIDE SEQUENCE [LARGE SCALE GENOMIC DNA]</scope>
    <source>
        <strain evidence="2 3">HHB9708</strain>
    </source>
</reference>
<keyword evidence="3" id="KW-1185">Reference proteome</keyword>
<name>A0A165AM88_9AGAM</name>
<accession>A0A165AM88</accession>
<feature type="region of interest" description="Disordered" evidence="1">
    <location>
        <begin position="397"/>
        <end position="528"/>
    </location>
</feature>
<organism evidence="2 3">
    <name type="scientific">Sistotremastrum niveocremeum HHB9708</name>
    <dbReference type="NCBI Taxonomy" id="1314777"/>
    <lineage>
        <taxon>Eukaryota</taxon>
        <taxon>Fungi</taxon>
        <taxon>Dikarya</taxon>
        <taxon>Basidiomycota</taxon>
        <taxon>Agaricomycotina</taxon>
        <taxon>Agaricomycetes</taxon>
        <taxon>Sistotremastrales</taxon>
        <taxon>Sistotremastraceae</taxon>
        <taxon>Sertulicium</taxon>
        <taxon>Sertulicium niveocremeum</taxon>
    </lineage>
</organism>
<dbReference type="AlphaFoldDB" id="A0A165AM88"/>
<dbReference type="EMBL" id="KV419394">
    <property type="protein sequence ID" value="KZS99261.1"/>
    <property type="molecule type" value="Genomic_DNA"/>
</dbReference>
<sequence length="528" mass="57581">MESQSTTLLSNPQIIPGPHATSFFTTQPFAAPVATYPFQVPVPLDAISFIVSPQADNELPLSQLPQQLPLHPQQHIFDPSLEHQTPVTHQDSAYPQQRPEPHYQPLLHVHPHVIVQPTPGEPNSAITKKKMKAAAHGPTEPDPHAAAFLRHTLGESKWSIFSARLFERRMGASRKKKPRSVLPLGGPYDQVQASSSISPSGTTESNNGASVVDFLVKVEAVKEILRNFVPHPYHPVKFMVHEFPQAPSGKVTLTRSTVLELSGWSNTQFSYWARRAEAVSVLATDDPRLGAVASALSIRLASPDPSVPQPSELDESEEGDNLLHVTGKGIDAIVEDVKKRTGKSQFLRGKHSGLEPFGTLDSLANGYGDSSQTCDAVQEEPRAPEGRLMPTFQAEMYTHTPPSPAEASTSTISYPVSLSFPPSDPPPTTQFIPELQGRSNTSPSGFPSRPQTRRVTNSRRLQTIPGQTEGDKDNATFPLSDSRFEVDPSNPDVGKRKRTTSAPESSRKRPRGMPIFIPSALTPTHATV</sequence>
<dbReference type="STRING" id="1314777.A0A165AM88"/>
<feature type="compositionally biased region" description="Low complexity" evidence="1">
    <location>
        <begin position="194"/>
        <end position="205"/>
    </location>
</feature>
<feature type="compositionally biased region" description="Polar residues" evidence="1">
    <location>
        <begin position="406"/>
        <end position="416"/>
    </location>
</feature>
<feature type="region of interest" description="Disordered" evidence="1">
    <location>
        <begin position="172"/>
        <end position="206"/>
    </location>
</feature>
<feature type="compositionally biased region" description="Polar residues" evidence="1">
    <location>
        <begin position="437"/>
        <end position="466"/>
    </location>
</feature>
<evidence type="ECO:0000313" key="3">
    <source>
        <dbReference type="Proteomes" id="UP000076722"/>
    </source>
</evidence>
<evidence type="ECO:0000256" key="1">
    <source>
        <dbReference type="SAM" id="MobiDB-lite"/>
    </source>
</evidence>